<evidence type="ECO:0000313" key="2">
    <source>
        <dbReference type="Proteomes" id="UP000076722"/>
    </source>
</evidence>
<evidence type="ECO:0000313" key="1">
    <source>
        <dbReference type="EMBL" id="KZS94034.1"/>
    </source>
</evidence>
<name>A0A164VCN2_9AGAM</name>
<accession>A0A164VCN2</accession>
<keyword evidence="2" id="KW-1185">Reference proteome</keyword>
<dbReference type="Proteomes" id="UP000076722">
    <property type="component" value="Unassembled WGS sequence"/>
</dbReference>
<organism evidence="1 2">
    <name type="scientific">Sistotremastrum niveocremeum HHB9708</name>
    <dbReference type="NCBI Taxonomy" id="1314777"/>
    <lineage>
        <taxon>Eukaryota</taxon>
        <taxon>Fungi</taxon>
        <taxon>Dikarya</taxon>
        <taxon>Basidiomycota</taxon>
        <taxon>Agaricomycotina</taxon>
        <taxon>Agaricomycetes</taxon>
        <taxon>Sistotremastrales</taxon>
        <taxon>Sistotremastraceae</taxon>
        <taxon>Sertulicium</taxon>
        <taxon>Sertulicium niveocremeum</taxon>
    </lineage>
</organism>
<proteinExistence type="predicted"/>
<reference evidence="1 2" key="1">
    <citation type="journal article" date="2016" name="Mol. Biol. Evol.">
        <title>Comparative Genomics of Early-Diverging Mushroom-Forming Fungi Provides Insights into the Origins of Lignocellulose Decay Capabilities.</title>
        <authorList>
            <person name="Nagy L.G."/>
            <person name="Riley R."/>
            <person name="Tritt A."/>
            <person name="Adam C."/>
            <person name="Daum C."/>
            <person name="Floudas D."/>
            <person name="Sun H."/>
            <person name="Yadav J.S."/>
            <person name="Pangilinan J."/>
            <person name="Larsson K.H."/>
            <person name="Matsuura K."/>
            <person name="Barry K."/>
            <person name="Labutti K."/>
            <person name="Kuo R."/>
            <person name="Ohm R.A."/>
            <person name="Bhattacharya S.S."/>
            <person name="Shirouzu T."/>
            <person name="Yoshinaga Y."/>
            <person name="Martin F.M."/>
            <person name="Grigoriev I.V."/>
            <person name="Hibbett D.S."/>
        </authorList>
    </citation>
    <scope>NUCLEOTIDE SEQUENCE [LARGE SCALE GENOMIC DNA]</scope>
    <source>
        <strain evidence="1 2">HHB9708</strain>
    </source>
</reference>
<dbReference type="AlphaFoldDB" id="A0A164VCN2"/>
<gene>
    <name evidence="1" type="ORF">SISNIDRAFT_465599</name>
</gene>
<sequence>MSVSDPDNVPSCSGKIDSKEFVKTTRVFPNLVVEHAIALCNDWLVFRRGSTPVASPKMNAIQDAKSEISSERAIWHASHAAVVYVWINDQFEIDNNVLKDSVKRTSLSSTLSLGYGSSEASDKLGEHLAIVEEQRAIRGIIFAALPRHVWIL</sequence>
<dbReference type="EMBL" id="KV419405">
    <property type="protein sequence ID" value="KZS94034.1"/>
    <property type="molecule type" value="Genomic_DNA"/>
</dbReference>
<protein>
    <submittedName>
        <fullName evidence="1">Uncharacterized protein</fullName>
    </submittedName>
</protein>